<dbReference type="SUPFAM" id="SSF50129">
    <property type="entry name" value="GroES-like"/>
    <property type="match status" value="1"/>
</dbReference>
<comment type="similarity">
    <text evidence="2 6">Belongs to the zinc-containing alcohol dehydrogenase family.</text>
</comment>
<sequence>MKAARWYKAGDIRVEDVPECQIDEDYDVKVKLHWCGICGSDLHEYLMGPIFIPVGEPHPVTGEAAPVIMGHEFSGEVVEVGPNVTNVKPGDRVVVEPIVCDDTCPSCKADKPNLCKNLGFHGLAGKGGGFAEYTTFRHKFVHKIPDTLPYDKAALVEPISVGYHSLEAGGFQPGMTAVVSGAGTIGLATIESLKAMGASKVFVIQRKSVRQEYAKNSGADAVLDPAECDVVAEIMRLTDGYGADIAFECTGAQACFDQEVAAVHAGGTVVVTSIWERGVSFDLNALVIPEKKIVGSICYCGDDFDDVIRLMDEGKIPANGLITKKVALDDIVSEGFETLTGPEKKKQVKILVSANPDELDA</sequence>
<dbReference type="InterPro" id="IPR002328">
    <property type="entry name" value="ADH_Zn_CS"/>
</dbReference>
<evidence type="ECO:0000256" key="5">
    <source>
        <dbReference type="ARBA" id="ARBA00023002"/>
    </source>
</evidence>
<accession>A0ABV1IFP1</accession>
<evidence type="ECO:0000259" key="7">
    <source>
        <dbReference type="SMART" id="SM00829"/>
    </source>
</evidence>
<keyword evidence="3 6" id="KW-0479">Metal-binding</keyword>
<dbReference type="SMART" id="SM00829">
    <property type="entry name" value="PKS_ER"/>
    <property type="match status" value="1"/>
</dbReference>
<comment type="cofactor">
    <cofactor evidence="1 6">
        <name>Zn(2+)</name>
        <dbReference type="ChEBI" id="CHEBI:29105"/>
    </cofactor>
</comment>
<evidence type="ECO:0000313" key="8">
    <source>
        <dbReference type="EMBL" id="MEQ2637723.1"/>
    </source>
</evidence>
<keyword evidence="4 6" id="KW-0862">Zinc</keyword>
<dbReference type="InterPro" id="IPR036291">
    <property type="entry name" value="NAD(P)-bd_dom_sf"/>
</dbReference>
<dbReference type="Gene3D" id="3.90.180.10">
    <property type="entry name" value="Medium-chain alcohol dehydrogenases, catalytic domain"/>
    <property type="match status" value="1"/>
</dbReference>
<dbReference type="Gene3D" id="3.40.50.720">
    <property type="entry name" value="NAD(P)-binding Rossmann-like Domain"/>
    <property type="match status" value="1"/>
</dbReference>
<organism evidence="8 9">
    <name type="scientific">Paratractidigestivibacter faecalis</name>
    <dbReference type="NCBI Taxonomy" id="2292441"/>
    <lineage>
        <taxon>Bacteria</taxon>
        <taxon>Bacillati</taxon>
        <taxon>Actinomycetota</taxon>
        <taxon>Coriobacteriia</taxon>
        <taxon>Coriobacteriales</taxon>
        <taxon>Atopobiaceae</taxon>
        <taxon>Paratractidigestivibacter</taxon>
    </lineage>
</organism>
<dbReference type="EMBL" id="JBBNGS010000008">
    <property type="protein sequence ID" value="MEQ2637723.1"/>
    <property type="molecule type" value="Genomic_DNA"/>
</dbReference>
<dbReference type="PANTHER" id="PTHR43161">
    <property type="entry name" value="SORBITOL DEHYDROGENASE"/>
    <property type="match status" value="1"/>
</dbReference>
<proteinExistence type="inferred from homology"/>
<dbReference type="PROSITE" id="PS00059">
    <property type="entry name" value="ADH_ZINC"/>
    <property type="match status" value="1"/>
</dbReference>
<dbReference type="Proteomes" id="UP001478817">
    <property type="component" value="Unassembled WGS sequence"/>
</dbReference>
<dbReference type="PANTHER" id="PTHR43161:SF26">
    <property type="entry name" value="GALACTITOL 1-PHOSPHATE 5-DEHYDROGENASE"/>
    <property type="match status" value="1"/>
</dbReference>
<dbReference type="Pfam" id="PF08240">
    <property type="entry name" value="ADH_N"/>
    <property type="match status" value="1"/>
</dbReference>
<dbReference type="SUPFAM" id="SSF51735">
    <property type="entry name" value="NAD(P)-binding Rossmann-fold domains"/>
    <property type="match status" value="1"/>
</dbReference>
<name>A0ABV1IFP1_9ACTN</name>
<evidence type="ECO:0000256" key="4">
    <source>
        <dbReference type="ARBA" id="ARBA00022833"/>
    </source>
</evidence>
<evidence type="ECO:0000313" key="9">
    <source>
        <dbReference type="Proteomes" id="UP001478817"/>
    </source>
</evidence>
<keyword evidence="9" id="KW-1185">Reference proteome</keyword>
<dbReference type="RefSeq" id="WP_349182309.1">
    <property type="nucleotide sequence ID" value="NZ_JBBNGS010000008.1"/>
</dbReference>
<dbReference type="InterPro" id="IPR013149">
    <property type="entry name" value="ADH-like_C"/>
</dbReference>
<evidence type="ECO:0000256" key="2">
    <source>
        <dbReference type="ARBA" id="ARBA00008072"/>
    </source>
</evidence>
<keyword evidence="5" id="KW-0560">Oxidoreductase</keyword>
<evidence type="ECO:0000256" key="6">
    <source>
        <dbReference type="RuleBase" id="RU361277"/>
    </source>
</evidence>
<feature type="domain" description="Enoyl reductase (ER)" evidence="7">
    <location>
        <begin position="10"/>
        <end position="352"/>
    </location>
</feature>
<dbReference type="InterPro" id="IPR013154">
    <property type="entry name" value="ADH-like_N"/>
</dbReference>
<dbReference type="InterPro" id="IPR011032">
    <property type="entry name" value="GroES-like_sf"/>
</dbReference>
<protein>
    <submittedName>
        <fullName evidence="8">2,3-butanediol dehydrogenase</fullName>
    </submittedName>
</protein>
<reference evidence="8 9" key="1">
    <citation type="submission" date="2024-04" db="EMBL/GenBank/DDBJ databases">
        <title>Human intestinal bacterial collection.</title>
        <authorList>
            <person name="Pauvert C."/>
            <person name="Hitch T.C.A."/>
            <person name="Clavel T."/>
        </authorList>
    </citation>
    <scope>NUCLEOTIDE SEQUENCE [LARGE SCALE GENOMIC DNA]</scope>
    <source>
        <strain evidence="8 9">CLA-AA-H197</strain>
    </source>
</reference>
<evidence type="ECO:0000256" key="3">
    <source>
        <dbReference type="ARBA" id="ARBA00022723"/>
    </source>
</evidence>
<comment type="caution">
    <text evidence="8">The sequence shown here is derived from an EMBL/GenBank/DDBJ whole genome shotgun (WGS) entry which is preliminary data.</text>
</comment>
<dbReference type="InterPro" id="IPR020843">
    <property type="entry name" value="ER"/>
</dbReference>
<gene>
    <name evidence="8" type="ORF">AAAT05_05120</name>
</gene>
<dbReference type="Pfam" id="PF00107">
    <property type="entry name" value="ADH_zinc_N"/>
    <property type="match status" value="1"/>
</dbReference>
<dbReference type="CDD" id="cd08233">
    <property type="entry name" value="butanediol_DH_like"/>
    <property type="match status" value="1"/>
</dbReference>
<evidence type="ECO:0000256" key="1">
    <source>
        <dbReference type="ARBA" id="ARBA00001947"/>
    </source>
</evidence>